<sequence length="112" mass="12609">MRESALHVGNSLPPWNAGMVENYETFNVLLNLQTQSSRTGRTRTGCRPIQPFTKVSVEEYQLLHLWAREQGSPLDALFSRVGHVPEKLAGNMSTLFSVLQMRPTLNRVINAT</sequence>
<comment type="caution">
    <text evidence="1">The sequence shown here is derived from an EMBL/GenBank/DDBJ whole genome shotgun (WGS) entry which is preliminary data.</text>
</comment>
<dbReference type="EMBL" id="VCGU01000010">
    <property type="protein sequence ID" value="TRY68202.1"/>
    <property type="molecule type" value="Genomic_DNA"/>
</dbReference>
<evidence type="ECO:0000313" key="1">
    <source>
        <dbReference type="EMBL" id="TRY68202.1"/>
    </source>
</evidence>
<name>A0A553NRZ9_TIGCA</name>
<protein>
    <submittedName>
        <fullName evidence="1">Uncharacterized protein</fullName>
    </submittedName>
</protein>
<keyword evidence="2" id="KW-1185">Reference proteome</keyword>
<dbReference type="AlphaFoldDB" id="A0A553NRZ9"/>
<reference evidence="1 2" key="1">
    <citation type="journal article" date="2018" name="Nat. Ecol. Evol.">
        <title>Genomic signatures of mitonuclear coevolution across populations of Tigriopus californicus.</title>
        <authorList>
            <person name="Barreto F.S."/>
            <person name="Watson E.T."/>
            <person name="Lima T.G."/>
            <person name="Willett C.S."/>
            <person name="Edmands S."/>
            <person name="Li W."/>
            <person name="Burton R.S."/>
        </authorList>
    </citation>
    <scope>NUCLEOTIDE SEQUENCE [LARGE SCALE GENOMIC DNA]</scope>
    <source>
        <strain evidence="1 2">San Diego</strain>
    </source>
</reference>
<evidence type="ECO:0000313" key="2">
    <source>
        <dbReference type="Proteomes" id="UP000318571"/>
    </source>
</evidence>
<accession>A0A553NRZ9</accession>
<gene>
    <name evidence="1" type="ORF">TCAL_17432</name>
</gene>
<organism evidence="1 2">
    <name type="scientific">Tigriopus californicus</name>
    <name type="common">Marine copepod</name>
    <dbReference type="NCBI Taxonomy" id="6832"/>
    <lineage>
        <taxon>Eukaryota</taxon>
        <taxon>Metazoa</taxon>
        <taxon>Ecdysozoa</taxon>
        <taxon>Arthropoda</taxon>
        <taxon>Crustacea</taxon>
        <taxon>Multicrustacea</taxon>
        <taxon>Hexanauplia</taxon>
        <taxon>Copepoda</taxon>
        <taxon>Harpacticoida</taxon>
        <taxon>Harpacticidae</taxon>
        <taxon>Tigriopus</taxon>
    </lineage>
</organism>
<dbReference type="Proteomes" id="UP000318571">
    <property type="component" value="Chromosome 1"/>
</dbReference>
<proteinExistence type="predicted"/>